<dbReference type="Gene3D" id="3.30.750.140">
    <property type="match status" value="1"/>
</dbReference>
<feature type="compositionally biased region" description="Basic and acidic residues" evidence="1">
    <location>
        <begin position="922"/>
        <end position="935"/>
    </location>
</feature>
<dbReference type="CDD" id="cd17470">
    <property type="entry name" value="T3SS_Flik_C"/>
    <property type="match status" value="1"/>
</dbReference>
<accession>A0A7C4RWS6</accession>
<feature type="region of interest" description="Disordered" evidence="1">
    <location>
        <begin position="922"/>
        <end position="964"/>
    </location>
</feature>
<feature type="compositionally biased region" description="Basic and acidic residues" evidence="1">
    <location>
        <begin position="76"/>
        <end position="100"/>
    </location>
</feature>
<feature type="domain" description="Flagellar hook-length control protein-like C-terminal" evidence="2">
    <location>
        <begin position="851"/>
        <end position="925"/>
    </location>
</feature>
<comment type="caution">
    <text evidence="3">The sequence shown here is derived from an EMBL/GenBank/DDBJ whole genome shotgun (WGS) entry which is preliminary data.</text>
</comment>
<gene>
    <name evidence="3" type="ORF">ENT77_06325</name>
</gene>
<dbReference type="AlphaFoldDB" id="A0A7C4RWS6"/>
<organism evidence="3">
    <name type="scientific">Fervidobacterium thailandense</name>
    <dbReference type="NCBI Taxonomy" id="1008305"/>
    <lineage>
        <taxon>Bacteria</taxon>
        <taxon>Thermotogati</taxon>
        <taxon>Thermotogota</taxon>
        <taxon>Thermotogae</taxon>
        <taxon>Thermotogales</taxon>
        <taxon>Fervidobacteriaceae</taxon>
        <taxon>Fervidobacterium</taxon>
    </lineage>
</organism>
<reference evidence="3" key="1">
    <citation type="journal article" date="2020" name="mSystems">
        <title>Genome- and Community-Level Interaction Insights into Carbon Utilization and Element Cycling Functions of Hydrothermarchaeota in Hydrothermal Sediment.</title>
        <authorList>
            <person name="Zhou Z."/>
            <person name="Liu Y."/>
            <person name="Xu W."/>
            <person name="Pan J."/>
            <person name="Luo Z.H."/>
            <person name="Li M."/>
        </authorList>
    </citation>
    <scope>NUCLEOTIDE SEQUENCE [LARGE SCALE GENOMIC DNA]</scope>
    <source>
        <strain evidence="3">SpSt-609</strain>
    </source>
</reference>
<evidence type="ECO:0000256" key="1">
    <source>
        <dbReference type="SAM" id="MobiDB-lite"/>
    </source>
</evidence>
<feature type="compositionally biased region" description="Polar residues" evidence="1">
    <location>
        <begin position="937"/>
        <end position="946"/>
    </location>
</feature>
<name>A0A7C4RWS6_9BACT</name>
<feature type="region of interest" description="Disordered" evidence="1">
    <location>
        <begin position="72"/>
        <end position="107"/>
    </location>
</feature>
<keyword evidence="3" id="KW-0969">Cilium</keyword>
<sequence>MIKVINFLEIVKHQLENEIAASGQMQETGDKSFNSIFQAVLSKLSTELSTANSGELEHKLQYSKKEENLNFSQRVFDSKPPKDELSPKLERFEGSDESSKGQKPLPKTAVLLSNDEAKVFENGKEVLLLSELLSQLVDSQIFDQPEEMLRSLALGKDASQDVIENKLGLEDLAEENQETLSTPISTPNSKSLCLKGPDELERTLREKEDVRNRNGYFVSQRLDNPILANELANRKAHEINILRTVNIGIQDRRFRDIDIDVLVSGGEKVNHQELLEEDTRPELVIRMDQNEIKNNSSTHISEVKRVVAHGGYKTGSEIHQEEPRTNNQVENVNTRIFRSAENSKNYERTIGIKNLQPSTGIRTVEEQKTGKWHTETAARSEGRQPGSMETSIKLESGRIANSKQYNRVTVESETVVHHNADLERTEGLSERVYFDGRNFKLMEQEKDSKVIVDAQNARLEKMKDQQSIWSIVSNETVITQKLEGSEIGQKSKVELLAKESSIIDDKKMKVELLEKEPRVVKGFDETKSVFRHDMKADSQITIQKGNNASLPNAHSSNNLVSDTKMAIQRSFVKDYDFSRVVSKSEERNVNESDSNQVRVNYLAQFDKVDLVPERFKTFSFEKNAIQDLSIQVNKILELVKAFHLHFQYSSPVQNEKVKASGTVTKAIAEGENKLKGHVDSKPLLGLGKYFANFKTALESARNTESRSYVMDSSSHEKNVESQSEGKLFEVRNNGLDESKNMLEIKDFKHVELRREMSVEFERSLSLKELMQLEKDLAQKTQAMNENSDKQTEGFEGKEKNIISTEYSVLSNSESLNVSNSKTNKIELFELLHHSLNLREIYERIRDFTLSARTEERIDIKLRPDFLGNLEIQLRKEGSALYVTFVTESKTGKEMLEKGMFVLREKLAELDFEVRSVEVKVHEEDQHMQERDDRKQHSGQQEEQFANQGKKRWVVGNDDEREQDI</sequence>
<feature type="region of interest" description="Disordered" evidence="1">
    <location>
        <begin position="366"/>
        <end position="389"/>
    </location>
</feature>
<evidence type="ECO:0000259" key="2">
    <source>
        <dbReference type="Pfam" id="PF02120"/>
    </source>
</evidence>
<keyword evidence="3" id="KW-0282">Flagellum</keyword>
<dbReference type="InterPro" id="IPR038610">
    <property type="entry name" value="FliK-like_C_sf"/>
</dbReference>
<dbReference type="EMBL" id="DSZY01000029">
    <property type="protein sequence ID" value="HGU40797.1"/>
    <property type="molecule type" value="Genomic_DNA"/>
</dbReference>
<dbReference type="Pfam" id="PF02120">
    <property type="entry name" value="Flg_hook"/>
    <property type="match status" value="1"/>
</dbReference>
<evidence type="ECO:0000313" key="3">
    <source>
        <dbReference type="EMBL" id="HGU40797.1"/>
    </source>
</evidence>
<proteinExistence type="predicted"/>
<feature type="compositionally biased region" description="Basic and acidic residues" evidence="1">
    <location>
        <begin position="366"/>
        <end position="382"/>
    </location>
</feature>
<protein>
    <submittedName>
        <fullName evidence="3">Flagellar hook-length control protein FliK</fullName>
    </submittedName>
</protein>
<keyword evidence="3" id="KW-0966">Cell projection</keyword>
<dbReference type="InterPro" id="IPR021136">
    <property type="entry name" value="Flagellar_hook_control-like_C"/>
</dbReference>